<feature type="transmembrane region" description="Helical" evidence="1">
    <location>
        <begin position="162"/>
        <end position="179"/>
    </location>
</feature>
<feature type="transmembrane region" description="Helical" evidence="1">
    <location>
        <begin position="307"/>
        <end position="328"/>
    </location>
</feature>
<feature type="transmembrane region" description="Helical" evidence="1">
    <location>
        <begin position="212"/>
        <end position="229"/>
    </location>
</feature>
<dbReference type="OrthoDB" id="524008at2"/>
<name>A0A563W237_9CYAN</name>
<organism evidence="2 3">
    <name type="scientific">Hyella patelloides LEGE 07179</name>
    <dbReference type="NCBI Taxonomy" id="945734"/>
    <lineage>
        <taxon>Bacteria</taxon>
        <taxon>Bacillati</taxon>
        <taxon>Cyanobacteriota</taxon>
        <taxon>Cyanophyceae</taxon>
        <taxon>Pleurocapsales</taxon>
        <taxon>Hyellaceae</taxon>
        <taxon>Hyella</taxon>
    </lineage>
</organism>
<dbReference type="NCBIfam" id="NF047440">
    <property type="entry name" value="LA3751_2_3_fam"/>
    <property type="match status" value="1"/>
</dbReference>
<dbReference type="AlphaFoldDB" id="A0A563W237"/>
<feature type="transmembrane region" description="Helical" evidence="1">
    <location>
        <begin position="340"/>
        <end position="359"/>
    </location>
</feature>
<dbReference type="EMBL" id="CAACVJ010000602">
    <property type="protein sequence ID" value="VEP17762.1"/>
    <property type="molecule type" value="Genomic_DNA"/>
</dbReference>
<protein>
    <recommendedName>
        <fullName evidence="4">Dolichol-phosphate mannosyltransferase</fullName>
    </recommendedName>
</protein>
<dbReference type="Proteomes" id="UP000320055">
    <property type="component" value="Unassembled WGS sequence"/>
</dbReference>
<feature type="transmembrane region" description="Helical" evidence="1">
    <location>
        <begin position="371"/>
        <end position="389"/>
    </location>
</feature>
<feature type="transmembrane region" description="Helical" evidence="1">
    <location>
        <begin position="249"/>
        <end position="270"/>
    </location>
</feature>
<evidence type="ECO:0008006" key="4">
    <source>
        <dbReference type="Google" id="ProtNLM"/>
    </source>
</evidence>
<reference evidence="2 3" key="1">
    <citation type="submission" date="2019-01" db="EMBL/GenBank/DDBJ databases">
        <authorList>
            <person name="Brito A."/>
        </authorList>
    </citation>
    <scope>NUCLEOTIDE SEQUENCE [LARGE SCALE GENOMIC DNA]</scope>
    <source>
        <strain evidence="2">1</strain>
    </source>
</reference>
<keyword evidence="1" id="KW-0812">Transmembrane</keyword>
<keyword evidence="1" id="KW-0472">Membrane</keyword>
<sequence>MKIKPLLPLLLIVLGILFTLLLVSQIPEGAYFSGDAGLKALLSKQLAQGTGRFDLIPPPQQWVQDLWQQGLYAYTPPYAYYLQDRYFIAFPYTFPLVTAPFYKLFGYYGFYAVPLLGTWILWGLFYWVCRLLGFSSVWTALSLGILIFASPFTLYSAMYWEHSLAVCLAFAGLSLILWAKQKEHSLSNSALISILSIAGISLGLSAWFRQDLFCLIALMFAIAFIQDLLKLRPIQSWLRAKNFKISFELIPYSWVFSLSTSIATGLYFVFNKPIYGSFLGIPRIEMLEATFTQKLIDAIAGFQDMGIAFIQFMPIVCFVGFYGLALLFDRKRLKPNFLSISIYILSLILLFGISFLVPAGTSGLIPGGKQWGVRFLLILVPILILTTVQSLKFVVDRCQPWMKYTSIVIFSVLLLLSSHKNTLEGSAYLLKNYQDIAPAIKFLEEKPEQIIAISHQFVGQALEASVRVEKVWFKVENTENLAKLGQSMLKENLNQFLYICYPFAPCPLPKEGNEKLSIDYQEKAYSVNFKFLDKKGKYPVYQGSISDPNI</sequence>
<evidence type="ECO:0000313" key="2">
    <source>
        <dbReference type="EMBL" id="VEP17762.1"/>
    </source>
</evidence>
<dbReference type="RefSeq" id="WP_144876165.1">
    <property type="nucleotide sequence ID" value="NZ_LR214372.1"/>
</dbReference>
<feature type="transmembrane region" description="Helical" evidence="1">
    <location>
        <begin position="186"/>
        <end position="206"/>
    </location>
</feature>
<feature type="transmembrane region" description="Helical" evidence="1">
    <location>
        <begin position="105"/>
        <end position="129"/>
    </location>
</feature>
<dbReference type="InterPro" id="IPR059217">
    <property type="entry name" value="LA3751_2-like"/>
</dbReference>
<evidence type="ECO:0000313" key="3">
    <source>
        <dbReference type="Proteomes" id="UP000320055"/>
    </source>
</evidence>
<proteinExistence type="predicted"/>
<gene>
    <name evidence="2" type="ORF">H1P_6400003</name>
</gene>
<keyword evidence="1" id="KW-1133">Transmembrane helix</keyword>
<keyword evidence="3" id="KW-1185">Reference proteome</keyword>
<feature type="transmembrane region" description="Helical" evidence="1">
    <location>
        <begin position="136"/>
        <end position="156"/>
    </location>
</feature>
<accession>A0A563W237</accession>
<evidence type="ECO:0000256" key="1">
    <source>
        <dbReference type="SAM" id="Phobius"/>
    </source>
</evidence>